<dbReference type="AlphaFoldDB" id="A0A940IGS6"/>
<reference evidence="1" key="2">
    <citation type="journal article" date="2021" name="PeerJ">
        <title>Extensive microbial diversity within the chicken gut microbiome revealed by metagenomics and culture.</title>
        <authorList>
            <person name="Gilroy R."/>
            <person name="Ravi A."/>
            <person name="Getino M."/>
            <person name="Pursley I."/>
            <person name="Horton D.L."/>
            <person name="Alikhan N.F."/>
            <person name="Baker D."/>
            <person name="Gharbi K."/>
            <person name="Hall N."/>
            <person name="Watson M."/>
            <person name="Adriaenssens E.M."/>
            <person name="Foster-Nyarko E."/>
            <person name="Jarju S."/>
            <person name="Secka A."/>
            <person name="Antonio M."/>
            <person name="Oren A."/>
            <person name="Chaudhuri R.R."/>
            <person name="La Ragione R."/>
            <person name="Hildebrand F."/>
            <person name="Pallen M.J."/>
        </authorList>
    </citation>
    <scope>NUCLEOTIDE SEQUENCE</scope>
    <source>
        <strain evidence="1">F1-3629</strain>
    </source>
</reference>
<dbReference type="Proteomes" id="UP000771749">
    <property type="component" value="Unassembled WGS sequence"/>
</dbReference>
<accession>A0A940IGS6</accession>
<gene>
    <name evidence="1" type="ORF">IAC07_05985</name>
</gene>
<comment type="caution">
    <text evidence="1">The sequence shown here is derived from an EMBL/GenBank/DDBJ whole genome shotgun (WGS) entry which is preliminary data.</text>
</comment>
<evidence type="ECO:0000313" key="1">
    <source>
        <dbReference type="EMBL" id="MBO8454255.1"/>
    </source>
</evidence>
<name>A0A940IGS6_9BACT</name>
<protein>
    <submittedName>
        <fullName evidence="1">Uncharacterized protein</fullName>
    </submittedName>
</protein>
<reference evidence="1" key="1">
    <citation type="submission" date="2020-10" db="EMBL/GenBank/DDBJ databases">
        <authorList>
            <person name="Gilroy R."/>
        </authorList>
    </citation>
    <scope>NUCLEOTIDE SEQUENCE</scope>
    <source>
        <strain evidence="1">F1-3629</strain>
    </source>
</reference>
<proteinExistence type="predicted"/>
<evidence type="ECO:0000313" key="2">
    <source>
        <dbReference type="Proteomes" id="UP000771749"/>
    </source>
</evidence>
<dbReference type="EMBL" id="JADIMJ010000088">
    <property type="protein sequence ID" value="MBO8454255.1"/>
    <property type="molecule type" value="Genomic_DNA"/>
</dbReference>
<sequence length="84" mass="9658">AGIETGDYDNVADCRYRVPTHWDIGKVFQRLIIDVCNETGAEPIPALIEVYNSWITDSIENYNSSMYYENPGYLFASYREGRPL</sequence>
<organism evidence="1 2">
    <name type="scientific">Candidatus Cryptobacteroides gallistercoris</name>
    <dbReference type="NCBI Taxonomy" id="2840765"/>
    <lineage>
        <taxon>Bacteria</taxon>
        <taxon>Pseudomonadati</taxon>
        <taxon>Bacteroidota</taxon>
        <taxon>Bacteroidia</taxon>
        <taxon>Bacteroidales</taxon>
        <taxon>Candidatus Cryptobacteroides</taxon>
    </lineage>
</organism>
<feature type="non-terminal residue" evidence="1">
    <location>
        <position position="1"/>
    </location>
</feature>